<feature type="domain" description="RNA polymerase sigma-70 region 2" evidence="6">
    <location>
        <begin position="77"/>
        <end position="145"/>
    </location>
</feature>
<dbReference type="GO" id="GO:0016987">
    <property type="term" value="F:sigma factor activity"/>
    <property type="evidence" value="ECO:0007669"/>
    <property type="project" value="UniProtKB-KW"/>
</dbReference>
<evidence type="ECO:0000256" key="3">
    <source>
        <dbReference type="ARBA" id="ARBA00023082"/>
    </source>
</evidence>
<dbReference type="Gene3D" id="1.10.10.10">
    <property type="entry name" value="Winged helix-like DNA-binding domain superfamily/Winged helix DNA-binding domain"/>
    <property type="match status" value="1"/>
</dbReference>
<dbReference type="EMBL" id="SMKZ01000035">
    <property type="protein sequence ID" value="TDE02565.1"/>
    <property type="molecule type" value="Genomic_DNA"/>
</dbReference>
<keyword evidence="8" id="KW-1185">Reference proteome</keyword>
<keyword evidence="5" id="KW-0804">Transcription</keyword>
<dbReference type="InterPro" id="IPR007627">
    <property type="entry name" value="RNA_pol_sigma70_r2"/>
</dbReference>
<dbReference type="NCBIfam" id="TIGR02937">
    <property type="entry name" value="sigma70-ECF"/>
    <property type="match status" value="1"/>
</dbReference>
<keyword evidence="4" id="KW-0238">DNA-binding</keyword>
<keyword evidence="2" id="KW-0805">Transcription regulation</keyword>
<proteinExistence type="inferred from homology"/>
<evidence type="ECO:0000256" key="4">
    <source>
        <dbReference type="ARBA" id="ARBA00023125"/>
    </source>
</evidence>
<name>A0A4R5CXC0_9ACTN</name>
<evidence type="ECO:0000313" key="7">
    <source>
        <dbReference type="EMBL" id="TDE02565.1"/>
    </source>
</evidence>
<dbReference type="GO" id="GO:0006352">
    <property type="term" value="P:DNA-templated transcription initiation"/>
    <property type="evidence" value="ECO:0007669"/>
    <property type="project" value="InterPro"/>
</dbReference>
<dbReference type="InterPro" id="IPR039425">
    <property type="entry name" value="RNA_pol_sigma-70-like"/>
</dbReference>
<comment type="caution">
    <text evidence="7">The sequence shown here is derived from an EMBL/GenBank/DDBJ whole genome shotgun (WGS) entry which is preliminary data.</text>
</comment>
<evidence type="ECO:0000256" key="1">
    <source>
        <dbReference type="ARBA" id="ARBA00010641"/>
    </source>
</evidence>
<dbReference type="InterPro" id="IPR014284">
    <property type="entry name" value="RNA_pol_sigma-70_dom"/>
</dbReference>
<evidence type="ECO:0000256" key="5">
    <source>
        <dbReference type="ARBA" id="ARBA00023163"/>
    </source>
</evidence>
<sequence>MRATPATDAAEAPHLAANAPIALSPRVGYVGKVCGLPGCAEIALSGTVSSVIRGGRSDERNLLRRVRKGDAEAFAELYESFAPTARRTARRMVADRHDADDLVQEAFYIVLRAIRRGGGPDDSFLGYLLSTVRRLAFRQTSRQQRLVVTADVDPQQVVGEPVPGSTQLDDIAAAWAGLPDRWRAVLWQLEVDRYSPAELAPALDMTPNAVSSLASRARKALRTAYIAHQRAAYDV</sequence>
<keyword evidence="3" id="KW-0731">Sigma factor</keyword>
<reference evidence="7 8" key="1">
    <citation type="submission" date="2019-03" db="EMBL/GenBank/DDBJ databases">
        <title>Draft genome sequences of novel Actinobacteria.</title>
        <authorList>
            <person name="Sahin N."/>
            <person name="Ay H."/>
            <person name="Saygin H."/>
        </authorList>
    </citation>
    <scope>NUCLEOTIDE SEQUENCE [LARGE SCALE GENOMIC DNA]</scope>
    <source>
        <strain evidence="7 8">5K138</strain>
    </source>
</reference>
<dbReference type="InterPro" id="IPR036388">
    <property type="entry name" value="WH-like_DNA-bd_sf"/>
</dbReference>
<dbReference type="AlphaFoldDB" id="A0A4R5CXC0"/>
<dbReference type="InParanoid" id="A0A4R5CXC0"/>
<dbReference type="Proteomes" id="UP000294739">
    <property type="component" value="Unassembled WGS sequence"/>
</dbReference>
<organism evidence="7 8">
    <name type="scientific">Jiangella asiatica</name>
    <dbReference type="NCBI Taxonomy" id="2530372"/>
    <lineage>
        <taxon>Bacteria</taxon>
        <taxon>Bacillati</taxon>
        <taxon>Actinomycetota</taxon>
        <taxon>Actinomycetes</taxon>
        <taxon>Jiangellales</taxon>
        <taxon>Jiangellaceae</taxon>
        <taxon>Jiangella</taxon>
    </lineage>
</organism>
<protein>
    <submittedName>
        <fullName evidence="7">Sigma-70 family RNA polymerase sigma factor</fullName>
    </submittedName>
</protein>
<dbReference type="InterPro" id="IPR013325">
    <property type="entry name" value="RNA_pol_sigma_r2"/>
</dbReference>
<evidence type="ECO:0000256" key="2">
    <source>
        <dbReference type="ARBA" id="ARBA00023015"/>
    </source>
</evidence>
<evidence type="ECO:0000313" key="8">
    <source>
        <dbReference type="Proteomes" id="UP000294739"/>
    </source>
</evidence>
<dbReference type="PANTHER" id="PTHR43133">
    <property type="entry name" value="RNA POLYMERASE ECF-TYPE SIGMA FACTO"/>
    <property type="match status" value="1"/>
</dbReference>
<dbReference type="PANTHER" id="PTHR43133:SF8">
    <property type="entry name" value="RNA POLYMERASE SIGMA FACTOR HI_1459-RELATED"/>
    <property type="match status" value="1"/>
</dbReference>
<gene>
    <name evidence="7" type="ORF">E1269_21510</name>
</gene>
<dbReference type="InterPro" id="IPR013324">
    <property type="entry name" value="RNA_pol_sigma_r3/r4-like"/>
</dbReference>
<comment type="similarity">
    <text evidence="1">Belongs to the sigma-70 factor family. ECF subfamily.</text>
</comment>
<dbReference type="GO" id="GO:0003677">
    <property type="term" value="F:DNA binding"/>
    <property type="evidence" value="ECO:0007669"/>
    <property type="project" value="UniProtKB-KW"/>
</dbReference>
<dbReference type="Pfam" id="PF04542">
    <property type="entry name" value="Sigma70_r2"/>
    <property type="match status" value="1"/>
</dbReference>
<dbReference type="Gene3D" id="1.10.1740.10">
    <property type="match status" value="1"/>
</dbReference>
<accession>A0A4R5CXC0</accession>
<evidence type="ECO:0000259" key="6">
    <source>
        <dbReference type="Pfam" id="PF04542"/>
    </source>
</evidence>
<dbReference type="SUPFAM" id="SSF88659">
    <property type="entry name" value="Sigma3 and sigma4 domains of RNA polymerase sigma factors"/>
    <property type="match status" value="1"/>
</dbReference>
<dbReference type="OrthoDB" id="4990598at2"/>
<dbReference type="SUPFAM" id="SSF88946">
    <property type="entry name" value="Sigma2 domain of RNA polymerase sigma factors"/>
    <property type="match status" value="1"/>
</dbReference>